<keyword evidence="5 7" id="KW-1133">Transmembrane helix</keyword>
<keyword evidence="3" id="KW-1003">Cell membrane</keyword>
<dbReference type="Gene3D" id="1.20.1250.20">
    <property type="entry name" value="MFS general substrate transporter like domains"/>
    <property type="match status" value="1"/>
</dbReference>
<evidence type="ECO:0000256" key="5">
    <source>
        <dbReference type="ARBA" id="ARBA00022989"/>
    </source>
</evidence>
<protein>
    <submittedName>
        <fullName evidence="9">Predicted arabinose efflux permease, MFS family</fullName>
    </submittedName>
</protein>
<keyword evidence="6 7" id="KW-0472">Membrane</keyword>
<evidence type="ECO:0000256" key="3">
    <source>
        <dbReference type="ARBA" id="ARBA00022475"/>
    </source>
</evidence>
<dbReference type="PANTHER" id="PTHR23517:SF13">
    <property type="entry name" value="MAJOR FACILITATOR SUPERFAMILY MFS_1"/>
    <property type="match status" value="1"/>
</dbReference>
<dbReference type="InterPro" id="IPR050171">
    <property type="entry name" value="MFS_Transporters"/>
</dbReference>
<dbReference type="SUPFAM" id="SSF103473">
    <property type="entry name" value="MFS general substrate transporter"/>
    <property type="match status" value="1"/>
</dbReference>
<dbReference type="Proteomes" id="UP000184226">
    <property type="component" value="Unassembled WGS sequence"/>
</dbReference>
<feature type="transmembrane region" description="Helical" evidence="7">
    <location>
        <begin position="150"/>
        <end position="171"/>
    </location>
</feature>
<dbReference type="RefSeq" id="WP_084135665.1">
    <property type="nucleotide sequence ID" value="NZ_FQXE01000001.1"/>
</dbReference>
<keyword evidence="10" id="KW-1185">Reference proteome</keyword>
<dbReference type="InterPro" id="IPR011701">
    <property type="entry name" value="MFS"/>
</dbReference>
<name>A0A1M5MPG5_9BURK</name>
<dbReference type="InterPro" id="IPR036259">
    <property type="entry name" value="MFS_trans_sf"/>
</dbReference>
<evidence type="ECO:0000313" key="9">
    <source>
        <dbReference type="EMBL" id="SHG79181.1"/>
    </source>
</evidence>
<evidence type="ECO:0000256" key="4">
    <source>
        <dbReference type="ARBA" id="ARBA00022692"/>
    </source>
</evidence>
<dbReference type="EMBL" id="FQXE01000001">
    <property type="protein sequence ID" value="SHG79181.1"/>
    <property type="molecule type" value="Genomic_DNA"/>
</dbReference>
<dbReference type="InterPro" id="IPR020846">
    <property type="entry name" value="MFS_dom"/>
</dbReference>
<dbReference type="GO" id="GO:0022857">
    <property type="term" value="F:transmembrane transporter activity"/>
    <property type="evidence" value="ECO:0007669"/>
    <property type="project" value="InterPro"/>
</dbReference>
<organism evidence="9 10">
    <name type="scientific">Pollutimonas bauzanensis</name>
    <dbReference type="NCBI Taxonomy" id="658167"/>
    <lineage>
        <taxon>Bacteria</taxon>
        <taxon>Pseudomonadati</taxon>
        <taxon>Pseudomonadota</taxon>
        <taxon>Betaproteobacteria</taxon>
        <taxon>Burkholderiales</taxon>
        <taxon>Alcaligenaceae</taxon>
        <taxon>Pollutimonas</taxon>
    </lineage>
</organism>
<feature type="domain" description="Major facilitator superfamily (MFS) profile" evidence="8">
    <location>
        <begin position="24"/>
        <end position="409"/>
    </location>
</feature>
<keyword evidence="2" id="KW-0813">Transport</keyword>
<dbReference type="OrthoDB" id="9810492at2"/>
<feature type="transmembrane region" description="Helical" evidence="7">
    <location>
        <begin position="255"/>
        <end position="279"/>
    </location>
</feature>
<dbReference type="GO" id="GO:0005886">
    <property type="term" value="C:plasma membrane"/>
    <property type="evidence" value="ECO:0007669"/>
    <property type="project" value="UniProtKB-SubCell"/>
</dbReference>
<dbReference type="AlphaFoldDB" id="A0A1M5MPG5"/>
<proteinExistence type="predicted"/>
<dbReference type="PROSITE" id="PS50850">
    <property type="entry name" value="MFS"/>
    <property type="match status" value="1"/>
</dbReference>
<feature type="transmembrane region" description="Helical" evidence="7">
    <location>
        <begin position="288"/>
        <end position="307"/>
    </location>
</feature>
<dbReference type="Pfam" id="PF07690">
    <property type="entry name" value="MFS_1"/>
    <property type="match status" value="1"/>
</dbReference>
<reference evidence="9 10" key="1">
    <citation type="submission" date="2016-11" db="EMBL/GenBank/DDBJ databases">
        <authorList>
            <person name="Jaros S."/>
            <person name="Januszkiewicz K."/>
            <person name="Wedrychowicz H."/>
        </authorList>
    </citation>
    <scope>NUCLEOTIDE SEQUENCE [LARGE SCALE GENOMIC DNA]</scope>
    <source>
        <strain evidence="9 10">CGMCC 1.10190</strain>
    </source>
</reference>
<keyword evidence="4 7" id="KW-0812">Transmembrane</keyword>
<dbReference type="PANTHER" id="PTHR23517">
    <property type="entry name" value="RESISTANCE PROTEIN MDTM, PUTATIVE-RELATED-RELATED"/>
    <property type="match status" value="1"/>
</dbReference>
<feature type="transmembrane region" description="Helical" evidence="7">
    <location>
        <begin position="223"/>
        <end position="243"/>
    </location>
</feature>
<accession>A0A1M5MPG5</accession>
<evidence type="ECO:0000256" key="2">
    <source>
        <dbReference type="ARBA" id="ARBA00022448"/>
    </source>
</evidence>
<sequence length="410" mass="41911">MPPGPSSLALSRSSRQPFRFGRPAATWLQALILLTFMAASSAPTPLYSIYRANWGFSAITLTIVFAVYAISLLLALLMLGSLSDHIGRRPVIIGALALNAAAMAVFMTASAVPLLIAARLLQGLATGAATSALAAGLMDLDRQRGPLINSVAPMIGLALGALGTSILVQFAPAPMQVVFIVLLAAFAVQALAACFLPETSSKRRGALAAMLPTVNVPRQAWRALLLIAPMDVAAWALGGFYLSLGPTLAGRVSGIHAPVIGGLMIFALTVSAAIAVLLLRGWAPQRMLVFGASALTAGIAVTLAGVHGGAVSLFFLGTSLAGVGFGLGFLGALRTVLPTAQPHERAGLMAAFYILSYLAFSLPAIGAGVLTHAVGLIAATDYYGAALIVLAAAALIGARLFPPGRKKAAA</sequence>
<dbReference type="STRING" id="658167.SAMN04488135_101281"/>
<feature type="transmembrane region" description="Helical" evidence="7">
    <location>
        <begin position="313"/>
        <end position="336"/>
    </location>
</feature>
<evidence type="ECO:0000256" key="7">
    <source>
        <dbReference type="SAM" id="Phobius"/>
    </source>
</evidence>
<evidence type="ECO:0000256" key="6">
    <source>
        <dbReference type="ARBA" id="ARBA00023136"/>
    </source>
</evidence>
<evidence type="ECO:0000259" key="8">
    <source>
        <dbReference type="PROSITE" id="PS50850"/>
    </source>
</evidence>
<feature type="transmembrane region" description="Helical" evidence="7">
    <location>
        <begin position="177"/>
        <end position="196"/>
    </location>
</feature>
<feature type="transmembrane region" description="Helical" evidence="7">
    <location>
        <begin position="382"/>
        <end position="401"/>
    </location>
</feature>
<feature type="transmembrane region" description="Helical" evidence="7">
    <location>
        <begin position="348"/>
        <end position="370"/>
    </location>
</feature>
<feature type="transmembrane region" description="Helical" evidence="7">
    <location>
        <begin position="91"/>
        <end position="114"/>
    </location>
</feature>
<comment type="subcellular location">
    <subcellularLocation>
        <location evidence="1">Cell membrane</location>
        <topology evidence="1">Multi-pass membrane protein</topology>
    </subcellularLocation>
</comment>
<gene>
    <name evidence="9" type="ORF">SAMN04488135_101281</name>
</gene>
<evidence type="ECO:0000313" key="10">
    <source>
        <dbReference type="Proteomes" id="UP000184226"/>
    </source>
</evidence>
<feature type="transmembrane region" description="Helical" evidence="7">
    <location>
        <begin position="57"/>
        <end position="79"/>
    </location>
</feature>
<evidence type="ECO:0000256" key="1">
    <source>
        <dbReference type="ARBA" id="ARBA00004651"/>
    </source>
</evidence>